<dbReference type="Gene3D" id="3.30.1840.10">
    <property type="entry name" value="Polyphosphate kinase middle domain"/>
    <property type="match status" value="1"/>
</dbReference>
<evidence type="ECO:0000256" key="1">
    <source>
        <dbReference type="ARBA" id="ARBA00012960"/>
    </source>
</evidence>
<dbReference type="EC" id="2.7.4.1" evidence="1"/>
<evidence type="ECO:0000256" key="4">
    <source>
        <dbReference type="ARBA" id="ARBA00022741"/>
    </source>
</evidence>
<evidence type="ECO:0000256" key="5">
    <source>
        <dbReference type="ARBA" id="ARBA00022777"/>
    </source>
</evidence>
<dbReference type="PANTHER" id="PTHR30218">
    <property type="entry name" value="POLYPHOSPHATE KINASE"/>
    <property type="match status" value="1"/>
</dbReference>
<keyword evidence="2" id="KW-0597">Phosphoprotein</keyword>
<dbReference type="InterPro" id="IPR024953">
    <property type="entry name" value="PP_kinase_middle"/>
</dbReference>
<keyword evidence="3" id="KW-0808">Transferase</keyword>
<organism evidence="9">
    <name type="scientific">marine metagenome</name>
    <dbReference type="NCBI Taxonomy" id="408172"/>
    <lineage>
        <taxon>unclassified sequences</taxon>
        <taxon>metagenomes</taxon>
        <taxon>ecological metagenomes</taxon>
    </lineage>
</organism>
<name>A0A382R9Q7_9ZZZZ</name>
<dbReference type="GO" id="GO:0006799">
    <property type="term" value="P:polyphosphate biosynthetic process"/>
    <property type="evidence" value="ECO:0007669"/>
    <property type="project" value="InterPro"/>
</dbReference>
<evidence type="ECO:0000256" key="2">
    <source>
        <dbReference type="ARBA" id="ARBA00022553"/>
    </source>
</evidence>
<dbReference type="SUPFAM" id="SSF143724">
    <property type="entry name" value="PHP14-like"/>
    <property type="match status" value="1"/>
</dbReference>
<dbReference type="InterPro" id="IPR003414">
    <property type="entry name" value="PP_kinase"/>
</dbReference>
<keyword evidence="5" id="KW-0418">Kinase</keyword>
<dbReference type="InterPro" id="IPR025198">
    <property type="entry name" value="PPK_N_dom"/>
</dbReference>
<evidence type="ECO:0000256" key="3">
    <source>
        <dbReference type="ARBA" id="ARBA00022679"/>
    </source>
</evidence>
<keyword evidence="4" id="KW-0547">Nucleotide-binding</keyword>
<dbReference type="Gene3D" id="1.20.58.310">
    <property type="entry name" value="Polyphosphate kinase N-terminal domain"/>
    <property type="match status" value="1"/>
</dbReference>
<dbReference type="Pfam" id="PF02503">
    <property type="entry name" value="PP_kinase"/>
    <property type="match status" value="1"/>
</dbReference>
<dbReference type="GO" id="GO:0009358">
    <property type="term" value="C:polyphosphate kinase complex"/>
    <property type="evidence" value="ECO:0007669"/>
    <property type="project" value="InterPro"/>
</dbReference>
<dbReference type="AlphaFoldDB" id="A0A382R9Q7"/>
<dbReference type="Pfam" id="PF13089">
    <property type="entry name" value="PP_kinase_N"/>
    <property type="match status" value="1"/>
</dbReference>
<dbReference type="InterPro" id="IPR036830">
    <property type="entry name" value="PP_kinase_middle_dom_sf"/>
</dbReference>
<gene>
    <name evidence="9" type="ORF">METZ01_LOCUS347298</name>
</gene>
<dbReference type="GO" id="GO:0008976">
    <property type="term" value="F:polyphosphate kinase activity"/>
    <property type="evidence" value="ECO:0007669"/>
    <property type="project" value="UniProtKB-EC"/>
</dbReference>
<evidence type="ECO:0000313" key="9">
    <source>
        <dbReference type="EMBL" id="SVC94444.1"/>
    </source>
</evidence>
<dbReference type="GO" id="GO:0005524">
    <property type="term" value="F:ATP binding"/>
    <property type="evidence" value="ECO:0007669"/>
    <property type="project" value="UniProtKB-KW"/>
</dbReference>
<dbReference type="InterPro" id="IPR036832">
    <property type="entry name" value="PPK_N_dom_sf"/>
</dbReference>
<reference evidence="9" key="1">
    <citation type="submission" date="2018-05" db="EMBL/GenBank/DDBJ databases">
        <authorList>
            <person name="Lanie J.A."/>
            <person name="Ng W.-L."/>
            <person name="Kazmierczak K.M."/>
            <person name="Andrzejewski T.M."/>
            <person name="Davidsen T.M."/>
            <person name="Wayne K.J."/>
            <person name="Tettelin H."/>
            <person name="Glass J.I."/>
            <person name="Rusch D."/>
            <person name="Podicherti R."/>
            <person name="Tsui H.-C.T."/>
            <person name="Winkler M.E."/>
        </authorList>
    </citation>
    <scope>NUCLEOTIDE SEQUENCE</scope>
</reference>
<protein>
    <recommendedName>
        <fullName evidence="1">ATP-polyphosphate phosphotransferase</fullName>
        <ecNumber evidence="1">2.7.4.1</ecNumber>
    </recommendedName>
</protein>
<dbReference type="SUPFAM" id="SSF140356">
    <property type="entry name" value="PPK N-terminal domain-like"/>
    <property type="match status" value="1"/>
</dbReference>
<keyword evidence="6" id="KW-0067">ATP-binding</keyword>
<feature type="domain" description="Polyphosphate kinase middle" evidence="7">
    <location>
        <begin position="143"/>
        <end position="320"/>
    </location>
</feature>
<feature type="domain" description="Polyphosphate kinase N-terminal" evidence="8">
    <location>
        <begin position="27"/>
        <end position="131"/>
    </location>
</feature>
<dbReference type="PANTHER" id="PTHR30218:SF0">
    <property type="entry name" value="POLYPHOSPHATE KINASE"/>
    <property type="match status" value="1"/>
</dbReference>
<accession>A0A382R9Q7</accession>
<feature type="non-terminal residue" evidence="9">
    <location>
        <position position="1"/>
    </location>
</feature>
<proteinExistence type="predicted"/>
<evidence type="ECO:0000259" key="8">
    <source>
        <dbReference type="Pfam" id="PF13089"/>
    </source>
</evidence>
<dbReference type="EMBL" id="UINC01120141">
    <property type="protein sequence ID" value="SVC94444.1"/>
    <property type="molecule type" value="Genomic_DNA"/>
</dbReference>
<feature type="non-terminal residue" evidence="9">
    <location>
        <position position="323"/>
    </location>
</feature>
<evidence type="ECO:0000256" key="6">
    <source>
        <dbReference type="ARBA" id="ARBA00022840"/>
    </source>
</evidence>
<evidence type="ECO:0000259" key="7">
    <source>
        <dbReference type="Pfam" id="PF02503"/>
    </source>
</evidence>
<sequence length="323" mass="37699">SMRGPKKKRKGRKKSIDTLPLDHHSLYINRELSWLEFNQRVLYQAHDEKHPLLERVKFLAITGTNLDEFFMIRVATILRQIKNGSERVTPDGLTPKEQYASIHSRADRMLQDQHSTWTRLRPLLEKEGVQFLEIGSYTRTHLDYLHQRFMNEIYPVLTPMAFDPGHPFPHISSLSMNLAVVVRHNRETKFARVKIPDVLPRFLQIPESVNGFKGQTFVFLEDVIKSNIHELFPGTKIREIRIFRIIRDTDLVIREDEADDLLQTVDEGLKRIRYGDVSLLQVEKAMPRRMLGVLAENCGVEAELVSRSDGRMNFGDWMQLMKL</sequence>